<protein>
    <submittedName>
        <fullName evidence="1">Bacterial extracellular solute-binding proteins, family 3</fullName>
    </submittedName>
</protein>
<gene>
    <name evidence="1" type="ORF">VA7868_00442</name>
</gene>
<organism evidence="1 2">
    <name type="scientific">Vibrio aerogenes CECT 7868</name>
    <dbReference type="NCBI Taxonomy" id="1216006"/>
    <lineage>
        <taxon>Bacteria</taxon>
        <taxon>Pseudomonadati</taxon>
        <taxon>Pseudomonadota</taxon>
        <taxon>Gammaproteobacteria</taxon>
        <taxon>Vibrionales</taxon>
        <taxon>Vibrionaceae</taxon>
        <taxon>Vibrio</taxon>
    </lineage>
</organism>
<dbReference type="RefSeq" id="WP_073602206.1">
    <property type="nucleotide sequence ID" value="NZ_FQXZ01000005.1"/>
</dbReference>
<dbReference type="SUPFAM" id="SSF53850">
    <property type="entry name" value="Periplasmic binding protein-like II"/>
    <property type="match status" value="1"/>
</dbReference>
<dbReference type="EMBL" id="FQXZ01000005">
    <property type="protein sequence ID" value="SHH76349.1"/>
    <property type="molecule type" value="Genomic_DNA"/>
</dbReference>
<dbReference type="Proteomes" id="UP000184608">
    <property type="component" value="Unassembled WGS sequence"/>
</dbReference>
<evidence type="ECO:0000313" key="2">
    <source>
        <dbReference type="Proteomes" id="UP000184608"/>
    </source>
</evidence>
<dbReference type="Gene3D" id="3.40.190.10">
    <property type="entry name" value="Periplasmic binding protein-like II"/>
    <property type="match status" value="2"/>
</dbReference>
<evidence type="ECO:0000313" key="1">
    <source>
        <dbReference type="EMBL" id="SHH76349.1"/>
    </source>
</evidence>
<accession>A0A1M5VM81</accession>
<dbReference type="OrthoDB" id="2081943at2"/>
<reference evidence="1 2" key="1">
    <citation type="submission" date="2016-11" db="EMBL/GenBank/DDBJ databases">
        <authorList>
            <person name="Jaros S."/>
            <person name="Januszkiewicz K."/>
            <person name="Wedrychowicz H."/>
        </authorList>
    </citation>
    <scope>NUCLEOTIDE SEQUENCE [LARGE SCALE GENOMIC DNA]</scope>
    <source>
        <strain evidence="1 2">CECT 7868</strain>
    </source>
</reference>
<keyword evidence="2" id="KW-1185">Reference proteome</keyword>
<name>A0A1M5VM81_9VIBR</name>
<dbReference type="AlphaFoldDB" id="A0A1M5VM81"/>
<dbReference type="STRING" id="1216006.VA7868_00442"/>
<proteinExistence type="predicted"/>
<sequence>MRFQHTIQPKMVIIGIYLLLFPFLLSAQPTLKISSPNVPPFVYQKSIPFYGCGLGCEIVQEAFRAVSLQSEVYIVPLTRAVWSVIENKSTASLGFYQWFKAEGFASEVEKVDILAMNLTLFYKKKHFPDGFEFHQFADLLPYTISSVRGGVFTDAYEKAGLNVSYSSRIEQNIMKLEAERVDLAVIAELSGWQIIRDRYPEQIDSFATIENPVATDFMSVMFRKEDEQLRAEFLRGLKTIAANGTYQMIMTKYYQRAGIDTGRIRQDMPEYLRVPEAKQ</sequence>